<dbReference type="EMBL" id="MAQB02000011">
    <property type="protein sequence ID" value="OFJ46692.1"/>
    <property type="molecule type" value="Genomic_DNA"/>
</dbReference>
<proteinExistence type="predicted"/>
<sequence length="74" mass="8407">MLVEERPAIAAVEFTGTKEFEKDVLVKALKEIGVGEAKIFDKASVDRAEQELKRQYLSHGLYGVRSHHRHTDRA</sequence>
<organism evidence="2 3">
    <name type="scientific">Janthinobacterium lividum</name>
    <dbReference type="NCBI Taxonomy" id="29581"/>
    <lineage>
        <taxon>Bacteria</taxon>
        <taxon>Pseudomonadati</taxon>
        <taxon>Pseudomonadota</taxon>
        <taxon>Betaproteobacteria</taxon>
        <taxon>Burkholderiales</taxon>
        <taxon>Oxalobacteraceae</taxon>
        <taxon>Janthinobacterium</taxon>
    </lineage>
</organism>
<comment type="caution">
    <text evidence="2">The sequence shown here is derived from an EMBL/GenBank/DDBJ whole genome shotgun (WGS) entry which is preliminary data.</text>
</comment>
<dbReference type="Gene3D" id="3.10.20.310">
    <property type="entry name" value="membrane protein fhac"/>
    <property type="match status" value="1"/>
</dbReference>
<reference evidence="2 3" key="1">
    <citation type="submission" date="2016-10" db="EMBL/GenBank/DDBJ databases">
        <title>Updated version of Genome Assembly of Janthinobacterium lividum ERGS5:01.</title>
        <authorList>
            <person name="Kumar R."/>
            <person name="Acharya V."/>
            <person name="Singh D."/>
        </authorList>
    </citation>
    <scope>NUCLEOTIDE SEQUENCE [LARGE SCALE GENOMIC DNA]</scope>
    <source>
        <strain evidence="2 3">ERGS5:01</strain>
    </source>
</reference>
<evidence type="ECO:0000259" key="1">
    <source>
        <dbReference type="Pfam" id="PF07244"/>
    </source>
</evidence>
<evidence type="ECO:0000313" key="3">
    <source>
        <dbReference type="Proteomes" id="UP000092634"/>
    </source>
</evidence>
<dbReference type="AlphaFoldDB" id="A0A1E8PK36"/>
<name>A0A1E8PK36_9BURK</name>
<protein>
    <recommendedName>
        <fullName evidence="1">POTRA domain-containing protein</fullName>
    </recommendedName>
</protein>
<dbReference type="Pfam" id="PF07244">
    <property type="entry name" value="POTRA"/>
    <property type="match status" value="1"/>
</dbReference>
<dbReference type="InterPro" id="IPR010827">
    <property type="entry name" value="BamA/TamA_POTRA"/>
</dbReference>
<evidence type="ECO:0000313" key="2">
    <source>
        <dbReference type="EMBL" id="OFJ46692.1"/>
    </source>
</evidence>
<feature type="domain" description="POTRA" evidence="1">
    <location>
        <begin position="8"/>
        <end position="64"/>
    </location>
</feature>
<dbReference type="Proteomes" id="UP000092634">
    <property type="component" value="Unassembled WGS sequence"/>
</dbReference>
<accession>A0A1E8PK36</accession>
<dbReference type="GO" id="GO:0019867">
    <property type="term" value="C:outer membrane"/>
    <property type="evidence" value="ECO:0007669"/>
    <property type="project" value="InterPro"/>
</dbReference>
<gene>
    <name evidence="2" type="ORF">BA896_020735</name>
</gene>